<dbReference type="Gene3D" id="3.30.1330.110">
    <property type="entry name" value="BB2672"/>
    <property type="match status" value="1"/>
</dbReference>
<dbReference type="Proteomes" id="UP000281128">
    <property type="component" value="Unassembled WGS sequence"/>
</dbReference>
<dbReference type="AlphaFoldDB" id="A0A3A8B1T1"/>
<dbReference type="InterPro" id="IPR035936">
    <property type="entry name" value="BB2672"/>
</dbReference>
<sequence>MKPEIRKFVTHVEDVLVEGGKPADPPLRIAALATVLRNPWAGRGFVEDLRPEIHALAPALGAEMVKRLMPLADGVPAEAFGKTAIVGVNGEIEHGSALIHTLRFGNYLRDAVSSSEFIPFTNKRGGPGNSITFPLRHITKGGARSHFLTVEFSIPDAPAPDEIIIAIGIATGGRPHARIGDRYSDMEEMKHDQTVRPAPS</sequence>
<accession>A0A3A8B1T1</accession>
<dbReference type="Pfam" id="PF06684">
    <property type="entry name" value="AA_synth"/>
    <property type="match status" value="1"/>
</dbReference>
<keyword evidence="2" id="KW-1185">Reference proteome</keyword>
<dbReference type="EMBL" id="RAPE01000006">
    <property type="protein sequence ID" value="RKF12570.1"/>
    <property type="molecule type" value="Genomic_DNA"/>
</dbReference>
<name>A0A3A8B1T1_9RHOB</name>
<gene>
    <name evidence="1" type="ORF">D6850_16505</name>
</gene>
<dbReference type="SUPFAM" id="SSF160519">
    <property type="entry name" value="BB2672-like"/>
    <property type="match status" value="1"/>
</dbReference>
<reference evidence="1 2" key="1">
    <citation type="submission" date="2018-09" db="EMBL/GenBank/DDBJ databases">
        <title>Roseovarius spongiae sp. nov., isolated from a marine sponge.</title>
        <authorList>
            <person name="Zhuang L."/>
            <person name="Luo L."/>
        </authorList>
    </citation>
    <scope>NUCLEOTIDE SEQUENCE [LARGE SCALE GENOMIC DNA]</scope>
    <source>
        <strain evidence="1 2">HN-E21</strain>
    </source>
</reference>
<evidence type="ECO:0000313" key="2">
    <source>
        <dbReference type="Proteomes" id="UP000281128"/>
    </source>
</evidence>
<evidence type="ECO:0000313" key="1">
    <source>
        <dbReference type="EMBL" id="RKF12570.1"/>
    </source>
</evidence>
<dbReference type="InterPro" id="IPR009569">
    <property type="entry name" value="AA_synth_put"/>
</dbReference>
<dbReference type="OrthoDB" id="9803312at2"/>
<proteinExistence type="predicted"/>
<comment type="caution">
    <text evidence="1">The sequence shown here is derived from an EMBL/GenBank/DDBJ whole genome shotgun (WGS) entry which is preliminary data.</text>
</comment>
<organism evidence="1 2">
    <name type="scientific">Roseovarius spongiae</name>
    <dbReference type="NCBI Taxonomy" id="2320272"/>
    <lineage>
        <taxon>Bacteria</taxon>
        <taxon>Pseudomonadati</taxon>
        <taxon>Pseudomonadota</taxon>
        <taxon>Alphaproteobacteria</taxon>
        <taxon>Rhodobacterales</taxon>
        <taxon>Roseobacteraceae</taxon>
        <taxon>Roseovarius</taxon>
    </lineage>
</organism>
<protein>
    <submittedName>
        <fullName evidence="1">Amino acid synthesis family protein</fullName>
    </submittedName>
</protein>
<dbReference type="RefSeq" id="WP_121168722.1">
    <property type="nucleotide sequence ID" value="NZ_RAPE01000006.1"/>
</dbReference>